<dbReference type="PROSITE" id="PS00211">
    <property type="entry name" value="ABC_TRANSPORTER_1"/>
    <property type="match status" value="2"/>
</dbReference>
<dbReference type="OrthoDB" id="9802264at2"/>
<dbReference type="GO" id="GO:0005886">
    <property type="term" value="C:plasma membrane"/>
    <property type="evidence" value="ECO:0007669"/>
    <property type="project" value="UniProtKB-SubCell"/>
</dbReference>
<keyword evidence="8" id="KW-1185">Reference proteome</keyword>
<dbReference type="FunFam" id="3.40.50.300:FF:000016">
    <property type="entry name" value="Oligopeptide ABC transporter ATP-binding component"/>
    <property type="match status" value="2"/>
</dbReference>
<dbReference type="EMBL" id="LNCD01000003">
    <property type="protein sequence ID" value="KWV60034.1"/>
    <property type="molecule type" value="Genomic_DNA"/>
</dbReference>
<dbReference type="GO" id="GO:0015833">
    <property type="term" value="P:peptide transport"/>
    <property type="evidence" value="ECO:0007669"/>
    <property type="project" value="InterPro"/>
</dbReference>
<dbReference type="SUPFAM" id="SSF52540">
    <property type="entry name" value="P-loop containing nucleoside triphosphate hydrolases"/>
    <property type="match status" value="2"/>
</dbReference>
<dbReference type="InterPro" id="IPR017871">
    <property type="entry name" value="ABC_transporter-like_CS"/>
</dbReference>
<evidence type="ECO:0000313" key="7">
    <source>
        <dbReference type="EMBL" id="KWV60034.1"/>
    </source>
</evidence>
<dbReference type="GO" id="GO:0016887">
    <property type="term" value="F:ATP hydrolysis activity"/>
    <property type="evidence" value="ECO:0007669"/>
    <property type="project" value="InterPro"/>
</dbReference>
<comment type="caution">
    <text evidence="7">The sequence shown here is derived from an EMBL/GenBank/DDBJ whole genome shotgun (WGS) entry which is preliminary data.</text>
</comment>
<dbReference type="GO" id="GO:0055085">
    <property type="term" value="P:transmembrane transport"/>
    <property type="evidence" value="ECO:0007669"/>
    <property type="project" value="UniProtKB-ARBA"/>
</dbReference>
<keyword evidence="3" id="KW-0813">Transport</keyword>
<proteinExistence type="inferred from homology"/>
<dbReference type="InterPro" id="IPR050319">
    <property type="entry name" value="ABC_transp_ATP-bind"/>
</dbReference>
<evidence type="ECO:0000256" key="2">
    <source>
        <dbReference type="ARBA" id="ARBA00005417"/>
    </source>
</evidence>
<keyword evidence="4" id="KW-0547">Nucleotide-binding</keyword>
<dbReference type="AlphaFoldDB" id="A0A120FRF4"/>
<evidence type="ECO:0000313" key="8">
    <source>
        <dbReference type="Proteomes" id="UP000068164"/>
    </source>
</evidence>
<evidence type="ECO:0000256" key="4">
    <source>
        <dbReference type="ARBA" id="ARBA00022741"/>
    </source>
</evidence>
<dbReference type="SMART" id="SM00382">
    <property type="entry name" value="AAA"/>
    <property type="match status" value="2"/>
</dbReference>
<protein>
    <submittedName>
        <fullName evidence="7">ABC transporter ATP-binding protein</fullName>
    </submittedName>
</protein>
<evidence type="ECO:0000259" key="6">
    <source>
        <dbReference type="PROSITE" id="PS50893"/>
    </source>
</evidence>
<dbReference type="InterPro" id="IPR003439">
    <property type="entry name" value="ABC_transporter-like_ATP-bd"/>
</dbReference>
<gene>
    <name evidence="7" type="ORF">AS026_27455</name>
</gene>
<accession>A0A120FRF4</accession>
<organism evidence="7 8">
    <name type="scientific">Rhizobium altiplani</name>
    <dbReference type="NCBI Taxonomy" id="1864509"/>
    <lineage>
        <taxon>Bacteria</taxon>
        <taxon>Pseudomonadati</taxon>
        <taxon>Pseudomonadota</taxon>
        <taxon>Alphaproteobacteria</taxon>
        <taxon>Hyphomicrobiales</taxon>
        <taxon>Rhizobiaceae</taxon>
        <taxon>Rhizobium/Agrobacterium group</taxon>
        <taxon>Rhizobium</taxon>
    </lineage>
</organism>
<dbReference type="GO" id="GO:0005524">
    <property type="term" value="F:ATP binding"/>
    <property type="evidence" value="ECO:0007669"/>
    <property type="project" value="UniProtKB-KW"/>
</dbReference>
<sequence length="630" mass="69439">MASASDLLRIENLDVSFSVFGDRLRVVKNANIRILPGKVTALVGESGSGKSVISQSIMGILPNPATAEGQILFTDPLDGKTTDILRYSRDSEEMRDLRGRRMATIFQEPMTSLSPLHTVGNQISEALLIHTEADKQEAREKTEEMLGLVGFANPKRTFDMYPFELSGGMRQRAMIAMALICNPALLIADEPTTALDVTIQAQILELLRDLQHKLGMAMLLITHDLGVVANMADEVVVIYHGEIMEAGPVESIFRNPQHPYLKGLMAAVPHFDMKPGERLKALRDVPVNLESLIGKKKVKAEGPEILLSVNNLSKTFKTRNRGLFGTREAAVVHAVDDVSFDIRRGECLGLVGESGCGKTTVSKILMRAVTPNGGSVIFNDGKDVIDVLSVSGDDLQELRTKIQMVFQDPVSSLSPRMTVRNILSEPLEIHDRGDSAERKQRVEALMGAIGLDRRYLNRYPHSFSGGQRQRIGIARALALGPKLIILDEPVSALDVSVQAQILNLLKDLQKDLGLTYLFISHNLAVVDYMADRIAVMCKGRIVEIAPREIILRDPVHPYTKSLLAAVPFPDLNRPLDFEELRRNGAADKQNWGITFTAEHDDASELAYADLGNGHLVRARKGADAKELRSW</sequence>
<dbReference type="Gene3D" id="3.40.50.300">
    <property type="entry name" value="P-loop containing nucleotide triphosphate hydrolases"/>
    <property type="match status" value="2"/>
</dbReference>
<feature type="domain" description="ABC transporter" evidence="6">
    <location>
        <begin position="8"/>
        <end position="265"/>
    </location>
</feature>
<reference evidence="7 8" key="1">
    <citation type="submission" date="2015-11" db="EMBL/GenBank/DDBJ databases">
        <title>Draft Genome Sequence of the Strain BR 10423 (Rhizobium sp.) isolated from nodules of Mimosa pudica.</title>
        <authorList>
            <person name="Barauna A.C."/>
            <person name="Zilli J.E."/>
            <person name="Simoes-Araujo J.L."/>
            <person name="Reis V.M."/>
            <person name="James E.K."/>
            <person name="Reis F.B.Jr."/>
            <person name="Rouws L.F."/>
            <person name="Passos S.R."/>
            <person name="Gois S.R."/>
        </authorList>
    </citation>
    <scope>NUCLEOTIDE SEQUENCE [LARGE SCALE GENOMIC DNA]</scope>
    <source>
        <strain evidence="7 8">BR10423</strain>
    </source>
</reference>
<dbReference type="RefSeq" id="WP_062368426.1">
    <property type="nucleotide sequence ID" value="NZ_LNCD01000003.1"/>
</dbReference>
<evidence type="ECO:0000256" key="5">
    <source>
        <dbReference type="ARBA" id="ARBA00022840"/>
    </source>
</evidence>
<feature type="domain" description="ABC transporter" evidence="6">
    <location>
        <begin position="307"/>
        <end position="563"/>
    </location>
</feature>
<comment type="subcellular location">
    <subcellularLocation>
        <location evidence="1">Cell inner membrane</location>
        <topology evidence="1">Peripheral membrane protein</topology>
    </subcellularLocation>
</comment>
<dbReference type="PANTHER" id="PTHR43776:SF7">
    <property type="entry name" value="D,D-DIPEPTIDE TRANSPORT ATP-BINDING PROTEIN DDPF-RELATED"/>
    <property type="match status" value="1"/>
</dbReference>
<evidence type="ECO:0000256" key="3">
    <source>
        <dbReference type="ARBA" id="ARBA00022448"/>
    </source>
</evidence>
<name>A0A120FRF4_9HYPH</name>
<dbReference type="InterPro" id="IPR027417">
    <property type="entry name" value="P-loop_NTPase"/>
</dbReference>
<dbReference type="PANTHER" id="PTHR43776">
    <property type="entry name" value="TRANSPORT ATP-BINDING PROTEIN"/>
    <property type="match status" value="1"/>
</dbReference>
<keyword evidence="5 7" id="KW-0067">ATP-binding</keyword>
<dbReference type="Pfam" id="PF00005">
    <property type="entry name" value="ABC_tran"/>
    <property type="match status" value="2"/>
</dbReference>
<dbReference type="CDD" id="cd03257">
    <property type="entry name" value="ABC_NikE_OppD_transporters"/>
    <property type="match status" value="2"/>
</dbReference>
<dbReference type="PROSITE" id="PS50893">
    <property type="entry name" value="ABC_TRANSPORTER_2"/>
    <property type="match status" value="2"/>
</dbReference>
<comment type="similarity">
    <text evidence="2">Belongs to the ABC transporter superfamily.</text>
</comment>
<dbReference type="NCBIfam" id="NF007739">
    <property type="entry name" value="PRK10419.1"/>
    <property type="match status" value="2"/>
</dbReference>
<dbReference type="Proteomes" id="UP000068164">
    <property type="component" value="Unassembled WGS sequence"/>
</dbReference>
<dbReference type="InterPro" id="IPR003593">
    <property type="entry name" value="AAA+_ATPase"/>
</dbReference>
<evidence type="ECO:0000256" key="1">
    <source>
        <dbReference type="ARBA" id="ARBA00004417"/>
    </source>
</evidence>
<dbReference type="InterPro" id="IPR013563">
    <property type="entry name" value="Oligopep_ABC_C"/>
</dbReference>
<dbReference type="Pfam" id="PF08352">
    <property type="entry name" value="oligo_HPY"/>
    <property type="match status" value="2"/>
</dbReference>
<dbReference type="NCBIfam" id="NF008453">
    <property type="entry name" value="PRK11308.1"/>
    <property type="match status" value="2"/>
</dbReference>